<dbReference type="InterPro" id="IPR012495">
    <property type="entry name" value="TadE-like_dom"/>
</dbReference>
<feature type="compositionally biased region" description="Polar residues" evidence="1">
    <location>
        <begin position="42"/>
        <end position="59"/>
    </location>
</feature>
<dbReference type="AlphaFoldDB" id="A0A5Q3QHI5"/>
<evidence type="ECO:0000313" key="5">
    <source>
        <dbReference type="Proteomes" id="UP000371041"/>
    </source>
</evidence>
<dbReference type="EMBL" id="CP045929">
    <property type="protein sequence ID" value="QGK70297.1"/>
    <property type="molecule type" value="Genomic_DNA"/>
</dbReference>
<keyword evidence="2" id="KW-0472">Membrane</keyword>
<dbReference type="Pfam" id="PF07811">
    <property type="entry name" value="TadE"/>
    <property type="match status" value="1"/>
</dbReference>
<organism evidence="4 5">
    <name type="scientific">Allosaccharopolyspora coralli</name>
    <dbReference type="NCBI Taxonomy" id="2665642"/>
    <lineage>
        <taxon>Bacteria</taxon>
        <taxon>Bacillati</taxon>
        <taxon>Actinomycetota</taxon>
        <taxon>Actinomycetes</taxon>
        <taxon>Pseudonocardiales</taxon>
        <taxon>Pseudonocardiaceae</taxon>
        <taxon>Allosaccharopolyspora</taxon>
    </lineage>
</organism>
<evidence type="ECO:0000259" key="3">
    <source>
        <dbReference type="Pfam" id="PF07811"/>
    </source>
</evidence>
<feature type="region of interest" description="Disordered" evidence="1">
    <location>
        <begin position="1"/>
        <end position="59"/>
    </location>
</feature>
<keyword evidence="2" id="KW-0812">Transmembrane</keyword>
<keyword evidence="2" id="KW-1133">Transmembrane helix</keyword>
<name>A0A5Q3QHI5_9PSEU</name>
<feature type="transmembrane region" description="Helical" evidence="2">
    <location>
        <begin position="62"/>
        <end position="85"/>
    </location>
</feature>
<evidence type="ECO:0000256" key="1">
    <source>
        <dbReference type="SAM" id="MobiDB-lite"/>
    </source>
</evidence>
<sequence>MTRARRPRRKRCSPLSAWPWRSGSVPRSPAWSTNTKDKSTDIQENTMPTTQKRNADRGSSTVELAILAPLLLMLVLTVLQAGLWWHTRTVCLHAAERGLTTARTLHGTSGSAHAAAHSFAARHADAPSVDVQRDDERATVRVTATAPLVLPIPGLPTRVTHHASGSVETFTTPEN</sequence>
<dbReference type="Proteomes" id="UP000371041">
    <property type="component" value="Chromosome"/>
</dbReference>
<feature type="domain" description="TadE-like" evidence="3">
    <location>
        <begin position="58"/>
        <end position="98"/>
    </location>
</feature>
<gene>
    <name evidence="4" type="ORF">GIY23_12870</name>
</gene>
<accession>A0A5Q3QHI5</accession>
<proteinExistence type="predicted"/>
<evidence type="ECO:0000313" key="4">
    <source>
        <dbReference type="EMBL" id="QGK70297.1"/>
    </source>
</evidence>
<dbReference type="KEGG" id="sace:GIY23_12870"/>
<protein>
    <submittedName>
        <fullName evidence="4">Pilus assembly protein TadE</fullName>
    </submittedName>
</protein>
<feature type="compositionally biased region" description="Basic residues" evidence="1">
    <location>
        <begin position="1"/>
        <end position="12"/>
    </location>
</feature>
<evidence type="ECO:0000256" key="2">
    <source>
        <dbReference type="SAM" id="Phobius"/>
    </source>
</evidence>
<keyword evidence="5" id="KW-1185">Reference proteome</keyword>
<reference evidence="5" key="1">
    <citation type="submission" date="2019-11" db="EMBL/GenBank/DDBJ databases">
        <title>The complete genome sequence of Saccharopolyspora sp. E2A.</title>
        <authorList>
            <person name="Zhang G."/>
        </authorList>
    </citation>
    <scope>NUCLEOTIDE SEQUENCE [LARGE SCALE GENOMIC DNA]</scope>
    <source>
        <strain evidence="5">E2A</strain>
    </source>
</reference>